<feature type="non-terminal residue" evidence="1">
    <location>
        <position position="1"/>
    </location>
</feature>
<name>A0ABQ5H8F6_9ASTR</name>
<sequence length="129" mass="14946">GDMYNEHHDYKVLEYVETNNLADDVFENDEESGEEGVEEDPHEFDFHTKVELILYLLLVVDFIIEEDDHEDNMIDPTHKVKKRHAILDSNPDSTCHLDVDVRDDGRTYSTGDLELEDGLELTIISDSHK</sequence>
<dbReference type="Proteomes" id="UP001151760">
    <property type="component" value="Unassembled WGS sequence"/>
</dbReference>
<comment type="caution">
    <text evidence="1">The sequence shown here is derived from an EMBL/GenBank/DDBJ whole genome shotgun (WGS) entry which is preliminary data.</text>
</comment>
<keyword evidence="2" id="KW-1185">Reference proteome</keyword>
<reference evidence="1" key="2">
    <citation type="submission" date="2022-01" db="EMBL/GenBank/DDBJ databases">
        <authorList>
            <person name="Yamashiro T."/>
            <person name="Shiraishi A."/>
            <person name="Satake H."/>
            <person name="Nakayama K."/>
        </authorList>
    </citation>
    <scope>NUCLEOTIDE SEQUENCE</scope>
</reference>
<dbReference type="EMBL" id="BQNB010019313">
    <property type="protein sequence ID" value="GJT83998.1"/>
    <property type="molecule type" value="Genomic_DNA"/>
</dbReference>
<gene>
    <name evidence="1" type="ORF">Tco_1058340</name>
</gene>
<evidence type="ECO:0000313" key="2">
    <source>
        <dbReference type="Proteomes" id="UP001151760"/>
    </source>
</evidence>
<reference evidence="1" key="1">
    <citation type="journal article" date="2022" name="Int. J. Mol. Sci.">
        <title>Draft Genome of Tanacetum Coccineum: Genomic Comparison of Closely Related Tanacetum-Family Plants.</title>
        <authorList>
            <person name="Yamashiro T."/>
            <person name="Shiraishi A."/>
            <person name="Nakayama K."/>
            <person name="Satake H."/>
        </authorList>
    </citation>
    <scope>NUCLEOTIDE SEQUENCE</scope>
</reference>
<protein>
    <submittedName>
        <fullName evidence="1">Uncharacterized protein</fullName>
    </submittedName>
</protein>
<evidence type="ECO:0000313" key="1">
    <source>
        <dbReference type="EMBL" id="GJT83998.1"/>
    </source>
</evidence>
<organism evidence="1 2">
    <name type="scientific">Tanacetum coccineum</name>
    <dbReference type="NCBI Taxonomy" id="301880"/>
    <lineage>
        <taxon>Eukaryota</taxon>
        <taxon>Viridiplantae</taxon>
        <taxon>Streptophyta</taxon>
        <taxon>Embryophyta</taxon>
        <taxon>Tracheophyta</taxon>
        <taxon>Spermatophyta</taxon>
        <taxon>Magnoliopsida</taxon>
        <taxon>eudicotyledons</taxon>
        <taxon>Gunneridae</taxon>
        <taxon>Pentapetalae</taxon>
        <taxon>asterids</taxon>
        <taxon>campanulids</taxon>
        <taxon>Asterales</taxon>
        <taxon>Asteraceae</taxon>
        <taxon>Asteroideae</taxon>
        <taxon>Anthemideae</taxon>
        <taxon>Anthemidinae</taxon>
        <taxon>Tanacetum</taxon>
    </lineage>
</organism>
<accession>A0ABQ5H8F6</accession>
<proteinExistence type="predicted"/>